<dbReference type="HAMAP" id="MF_01353">
    <property type="entry name" value="NDH1_NDH1N"/>
    <property type="match status" value="1"/>
</dbReference>
<evidence type="ECO:0000256" key="4">
    <source>
        <dbReference type="ARBA" id="ARBA00022957"/>
    </source>
</evidence>
<accession>A0A8K1ZZ78</accession>
<evidence type="ECO:0000256" key="8">
    <source>
        <dbReference type="HAMAP-Rule" id="MF_01353"/>
    </source>
</evidence>
<dbReference type="RefSeq" id="WP_161825082.1">
    <property type="nucleotide sequence ID" value="NZ_WVIC01000014.1"/>
</dbReference>
<dbReference type="InterPro" id="IPR020874">
    <property type="entry name" value="NAD(P)H-quinone_OxRdtase_su_N"/>
</dbReference>
<dbReference type="Proteomes" id="UP000607397">
    <property type="component" value="Unassembled WGS sequence"/>
</dbReference>
<protein>
    <recommendedName>
        <fullName evidence="8">NAD(P)H-quinone oxidoreductase subunit N</fullName>
        <ecNumber evidence="8">7.1.1.-</ecNumber>
    </recommendedName>
    <alternativeName>
        <fullName evidence="8">NAD(P)H dehydrogenase I subunit N</fullName>
        <shortName evidence="8">NDH-1 subunit N</shortName>
        <shortName evidence="8">NDH-N</shortName>
    </alternativeName>
</protein>
<keyword evidence="8" id="KW-0793">Thylakoid</keyword>
<keyword evidence="1 8" id="KW-0813">Transport</keyword>
<dbReference type="GO" id="GO:0048038">
    <property type="term" value="F:quinone binding"/>
    <property type="evidence" value="ECO:0007669"/>
    <property type="project" value="UniProtKB-KW"/>
</dbReference>
<evidence type="ECO:0000313" key="10">
    <source>
        <dbReference type="Proteomes" id="UP000607397"/>
    </source>
</evidence>
<keyword evidence="5 8" id="KW-1278">Translocase</keyword>
<dbReference type="GO" id="GO:0031676">
    <property type="term" value="C:plasma membrane-derived thylakoid membrane"/>
    <property type="evidence" value="ECO:0007669"/>
    <property type="project" value="UniProtKB-SubCell"/>
</dbReference>
<dbReference type="Pfam" id="PF11909">
    <property type="entry name" value="NdhN"/>
    <property type="match status" value="1"/>
</dbReference>
<keyword evidence="2 8" id="KW-0874">Quinone</keyword>
<dbReference type="GO" id="GO:0016655">
    <property type="term" value="F:oxidoreductase activity, acting on NAD(P)H, quinone or similar compound as acceptor"/>
    <property type="evidence" value="ECO:0007669"/>
    <property type="project" value="UniProtKB-UniRule"/>
</dbReference>
<comment type="catalytic activity">
    <reaction evidence="8">
        <text>a plastoquinone + NADH + (n+1) H(+)(in) = a plastoquinol + NAD(+) + n H(+)(out)</text>
        <dbReference type="Rhea" id="RHEA:42608"/>
        <dbReference type="Rhea" id="RHEA-COMP:9561"/>
        <dbReference type="Rhea" id="RHEA-COMP:9562"/>
        <dbReference type="ChEBI" id="CHEBI:15378"/>
        <dbReference type="ChEBI" id="CHEBI:17757"/>
        <dbReference type="ChEBI" id="CHEBI:57540"/>
        <dbReference type="ChEBI" id="CHEBI:57945"/>
        <dbReference type="ChEBI" id="CHEBI:62192"/>
    </reaction>
</comment>
<reference evidence="9" key="1">
    <citation type="submission" date="2019-12" db="EMBL/GenBank/DDBJ databases">
        <title>High-Quality draft genome sequences of three cyanobacteria isolated from the limestone walls of the Old Cathedral of Coimbra.</title>
        <authorList>
            <person name="Tiago I."/>
            <person name="Soares F."/>
            <person name="Portugal A."/>
        </authorList>
    </citation>
    <scope>NUCLEOTIDE SEQUENCE [LARGE SCALE GENOMIC DNA]</scope>
    <source>
        <strain evidence="9">C</strain>
    </source>
</reference>
<comment type="caution">
    <text evidence="9">The sequence shown here is derived from an EMBL/GenBank/DDBJ whole genome shotgun (WGS) entry which is preliminary data.</text>
</comment>
<dbReference type="AlphaFoldDB" id="A0A8K1ZZ78"/>
<comment type="subunit">
    <text evidence="8">NDH-1 can be composed of about 15 different subunits; different subcomplexes with different compositions have been identified which probably have different functions.</text>
</comment>
<gene>
    <name evidence="8 9" type="primary">ndhN</name>
    <name evidence="9" type="ORF">GS597_08475</name>
</gene>
<dbReference type="PANTHER" id="PTHR35515">
    <property type="entry name" value="NAD(P)H-QUINONE OXIDOREDUCTASE SUBUNIT N, CHLOROPLASTIC"/>
    <property type="match status" value="1"/>
</dbReference>
<comment type="catalytic activity">
    <reaction evidence="8">
        <text>a plastoquinone + NADPH + (n+1) H(+)(in) = a plastoquinol + NADP(+) + n H(+)(out)</text>
        <dbReference type="Rhea" id="RHEA:42612"/>
        <dbReference type="Rhea" id="RHEA-COMP:9561"/>
        <dbReference type="Rhea" id="RHEA-COMP:9562"/>
        <dbReference type="ChEBI" id="CHEBI:15378"/>
        <dbReference type="ChEBI" id="CHEBI:17757"/>
        <dbReference type="ChEBI" id="CHEBI:57783"/>
        <dbReference type="ChEBI" id="CHEBI:58349"/>
        <dbReference type="ChEBI" id="CHEBI:62192"/>
    </reaction>
</comment>
<evidence type="ECO:0000256" key="3">
    <source>
        <dbReference type="ARBA" id="ARBA00022857"/>
    </source>
</evidence>
<comment type="subcellular location">
    <subcellularLocation>
        <location evidence="8">Cellular thylakoid membrane</location>
        <topology evidence="8">Peripheral membrane protein</topology>
        <orientation evidence="8">Cytoplasmic side</orientation>
    </subcellularLocation>
</comment>
<sequence>MSLLTTGKTFIRDVENLGAVAVYVPPEGGFEGRYKRRLRAAGWYTQFISAPGMGDLAAYLTTVHGVRPAHVGKNDIRTFFLPPALDYPLEKLPSDVKGLALWFYDGKRLSRQELAYLCELTANQPQLKVVIELGGDRQFSWCPLKEVVSAA</sequence>
<dbReference type="PANTHER" id="PTHR35515:SF1">
    <property type="entry name" value="NAD(P)H-QUINONE OXIDOREDUCTASE SUBUNIT N, CHLOROPLASTIC"/>
    <property type="match status" value="1"/>
</dbReference>
<evidence type="ECO:0000313" key="9">
    <source>
        <dbReference type="EMBL" id="NCJ06542.1"/>
    </source>
</evidence>
<evidence type="ECO:0000256" key="7">
    <source>
        <dbReference type="ARBA" id="ARBA00023136"/>
    </source>
</evidence>
<comment type="similarity">
    <text evidence="8">Belongs to the complex I NdhN subunit family.</text>
</comment>
<keyword evidence="4 8" id="KW-0618">Plastoquinone</keyword>
<organism evidence="9 10">
    <name type="scientific">Petrachloros mirabilis ULC683</name>
    <dbReference type="NCBI Taxonomy" id="2781853"/>
    <lineage>
        <taxon>Bacteria</taxon>
        <taxon>Bacillati</taxon>
        <taxon>Cyanobacteriota</taxon>
        <taxon>Cyanophyceae</taxon>
        <taxon>Synechococcales</taxon>
        <taxon>Petrachlorosaceae</taxon>
        <taxon>Petrachloros</taxon>
        <taxon>Petrachloros mirabilis</taxon>
    </lineage>
</organism>
<keyword evidence="10" id="KW-1185">Reference proteome</keyword>
<comment type="function">
    <text evidence="8">NDH-1 shuttles electrons from an unknown electron donor, via FMN and iron-sulfur (Fe-S) centers, to quinones in the respiratory and/or the photosynthetic chain. The immediate electron acceptor for the enzyme in this species is believed to be plastoquinone. Couples the redox reaction to proton translocation, and thus conserves the redox energy in a proton gradient. Cyanobacterial NDH-1 also plays a role in inorganic carbon-concentration.</text>
</comment>
<keyword evidence="3 8" id="KW-0521">NADP</keyword>
<keyword evidence="6 8" id="KW-0520">NAD</keyword>
<dbReference type="EC" id="7.1.1.-" evidence="8"/>
<keyword evidence="7 8" id="KW-0472">Membrane</keyword>
<evidence type="ECO:0000256" key="1">
    <source>
        <dbReference type="ARBA" id="ARBA00022448"/>
    </source>
</evidence>
<evidence type="ECO:0000256" key="5">
    <source>
        <dbReference type="ARBA" id="ARBA00022967"/>
    </source>
</evidence>
<evidence type="ECO:0000256" key="2">
    <source>
        <dbReference type="ARBA" id="ARBA00022719"/>
    </source>
</evidence>
<dbReference type="EMBL" id="WVIC01000014">
    <property type="protein sequence ID" value="NCJ06542.1"/>
    <property type="molecule type" value="Genomic_DNA"/>
</dbReference>
<name>A0A8K1ZZ78_9CYAN</name>
<proteinExistence type="inferred from homology"/>
<evidence type="ECO:0000256" key="6">
    <source>
        <dbReference type="ARBA" id="ARBA00023027"/>
    </source>
</evidence>